<evidence type="ECO:0000256" key="2">
    <source>
        <dbReference type="ARBA" id="ARBA00022692"/>
    </source>
</evidence>
<feature type="transmembrane region" description="Helical" evidence="5">
    <location>
        <begin position="94"/>
        <end position="116"/>
    </location>
</feature>
<evidence type="ECO:0000256" key="1">
    <source>
        <dbReference type="ARBA" id="ARBA00004141"/>
    </source>
</evidence>
<accession>A0A419DGF8</accession>
<keyword evidence="7" id="KW-0436">Ligase</keyword>
<dbReference type="AlphaFoldDB" id="A0A419DGF8"/>
<feature type="transmembrane region" description="Helical" evidence="5">
    <location>
        <begin position="222"/>
        <end position="245"/>
    </location>
</feature>
<feature type="domain" description="O-antigen ligase-related" evidence="6">
    <location>
        <begin position="223"/>
        <end position="376"/>
    </location>
</feature>
<feature type="transmembrane region" description="Helical" evidence="5">
    <location>
        <begin position="201"/>
        <end position="216"/>
    </location>
</feature>
<organism evidence="7 8">
    <name type="scientific">candidate division WS5 bacterium</name>
    <dbReference type="NCBI Taxonomy" id="2093353"/>
    <lineage>
        <taxon>Bacteria</taxon>
        <taxon>candidate division WS5</taxon>
    </lineage>
</organism>
<sequence length="453" mass="52157">MHKKIIRLWLIGILLFMPFQLPLGNVIKPWNSKLSSYINYLDEVTVTIFILLALVEFVKNRTIFSRVSIFLFIPIFLLGFVGFVSGIVNRNSLFITSLGTFDYVKNFLLIIIYSAFFDDFKKIFRLILSLAIIIGTVAAVQEVWALVSVHIMGISILEDSNYIFRKIEPLKYLQAFVMNYDAIWRVGLYKTPSLMSHPNNMGFYCMFVLTIYLYSVKKINPMIFISLLFGIFSSVSRMVYTSFIIITIPQIFRGRKWFMILTIFFGILLVLMLFYKSTPTIKNIKTAQIKYDRHMSKTVYDDFRGGAREDALKIWKDHLIFGVGPGMYGPIAIKYNTSIFDKYHVQITPFMRQINTFDQFYPQLLAEMGIVGTGAFAILIAMLFTMPFLLIKKDTAFKEIRNVFFGLSLFTVCLSIYWVGGGLNISAVLYTYCAFFGICVGTLNNTLKNKVIE</sequence>
<reference evidence="7 8" key="1">
    <citation type="journal article" date="2017" name="ISME J.">
        <title>Energy and carbon metabolisms in a deep terrestrial subsurface fluid microbial community.</title>
        <authorList>
            <person name="Momper L."/>
            <person name="Jungbluth S.P."/>
            <person name="Lee M.D."/>
            <person name="Amend J.P."/>
        </authorList>
    </citation>
    <scope>NUCLEOTIDE SEQUENCE [LARGE SCALE GENOMIC DNA]</scope>
    <source>
        <strain evidence="7">SURF_29</strain>
    </source>
</reference>
<feature type="transmembrane region" description="Helical" evidence="5">
    <location>
        <begin position="370"/>
        <end position="391"/>
    </location>
</feature>
<protein>
    <submittedName>
        <fullName evidence="7">O-antigen ligase domain-containing protein</fullName>
    </submittedName>
</protein>
<evidence type="ECO:0000313" key="8">
    <source>
        <dbReference type="Proteomes" id="UP000285655"/>
    </source>
</evidence>
<dbReference type="PANTHER" id="PTHR37422:SF13">
    <property type="entry name" value="LIPOPOLYSACCHARIDE BIOSYNTHESIS PROTEIN PA4999-RELATED"/>
    <property type="match status" value="1"/>
</dbReference>
<feature type="transmembrane region" description="Helical" evidence="5">
    <location>
        <begin position="67"/>
        <end position="88"/>
    </location>
</feature>
<comment type="caution">
    <text evidence="7">The sequence shown here is derived from an EMBL/GenBank/DDBJ whole genome shotgun (WGS) entry which is preliminary data.</text>
</comment>
<evidence type="ECO:0000259" key="6">
    <source>
        <dbReference type="Pfam" id="PF04932"/>
    </source>
</evidence>
<dbReference type="Proteomes" id="UP000285655">
    <property type="component" value="Unassembled WGS sequence"/>
</dbReference>
<dbReference type="GO" id="GO:0016020">
    <property type="term" value="C:membrane"/>
    <property type="evidence" value="ECO:0007669"/>
    <property type="project" value="UniProtKB-SubCell"/>
</dbReference>
<dbReference type="GO" id="GO:0016874">
    <property type="term" value="F:ligase activity"/>
    <property type="evidence" value="ECO:0007669"/>
    <property type="project" value="UniProtKB-KW"/>
</dbReference>
<dbReference type="PANTHER" id="PTHR37422">
    <property type="entry name" value="TEICHURONIC ACID BIOSYNTHESIS PROTEIN TUAE"/>
    <property type="match status" value="1"/>
</dbReference>
<keyword evidence="4 5" id="KW-0472">Membrane</keyword>
<proteinExistence type="predicted"/>
<gene>
    <name evidence="7" type="ORF">C4544_00650</name>
</gene>
<name>A0A419DGF8_9BACT</name>
<comment type="subcellular location">
    <subcellularLocation>
        <location evidence="1">Membrane</location>
        <topology evidence="1">Multi-pass membrane protein</topology>
    </subcellularLocation>
</comment>
<evidence type="ECO:0000256" key="3">
    <source>
        <dbReference type="ARBA" id="ARBA00022989"/>
    </source>
</evidence>
<feature type="transmembrane region" description="Helical" evidence="5">
    <location>
        <begin position="128"/>
        <end position="152"/>
    </location>
</feature>
<feature type="transmembrane region" description="Helical" evidence="5">
    <location>
        <begin position="257"/>
        <end position="275"/>
    </location>
</feature>
<evidence type="ECO:0000256" key="4">
    <source>
        <dbReference type="ARBA" id="ARBA00023136"/>
    </source>
</evidence>
<evidence type="ECO:0000256" key="5">
    <source>
        <dbReference type="SAM" id="Phobius"/>
    </source>
</evidence>
<keyword evidence="3 5" id="KW-1133">Transmembrane helix</keyword>
<evidence type="ECO:0000313" key="7">
    <source>
        <dbReference type="EMBL" id="RJO62165.1"/>
    </source>
</evidence>
<dbReference type="EMBL" id="QZJW01000003">
    <property type="protein sequence ID" value="RJO62165.1"/>
    <property type="molecule type" value="Genomic_DNA"/>
</dbReference>
<keyword evidence="2 5" id="KW-0812">Transmembrane</keyword>
<dbReference type="InterPro" id="IPR007016">
    <property type="entry name" value="O-antigen_ligase-rel_domated"/>
</dbReference>
<dbReference type="Pfam" id="PF04932">
    <property type="entry name" value="Wzy_C"/>
    <property type="match status" value="1"/>
</dbReference>
<feature type="transmembrane region" description="Helical" evidence="5">
    <location>
        <begin position="403"/>
        <end position="421"/>
    </location>
</feature>
<feature type="transmembrane region" description="Helical" evidence="5">
    <location>
        <begin position="34"/>
        <end position="55"/>
    </location>
</feature>
<dbReference type="InterPro" id="IPR051533">
    <property type="entry name" value="WaaL-like"/>
</dbReference>
<feature type="transmembrane region" description="Helical" evidence="5">
    <location>
        <begin position="427"/>
        <end position="447"/>
    </location>
</feature>